<keyword evidence="1" id="KW-0175">Coiled coil</keyword>
<accession>A0A6I3P2V0</accession>
<name>A0A6I3P2V0_STRPA</name>
<protein>
    <submittedName>
        <fullName evidence="2">Uncharacterized protein</fullName>
    </submittedName>
</protein>
<evidence type="ECO:0000256" key="1">
    <source>
        <dbReference type="SAM" id="Coils"/>
    </source>
</evidence>
<evidence type="ECO:0000313" key="4">
    <source>
        <dbReference type="Proteomes" id="UP000430295"/>
    </source>
</evidence>
<dbReference type="EMBL" id="WMYS01000008">
    <property type="protein sequence ID" value="MTR41966.1"/>
    <property type="molecule type" value="Genomic_DNA"/>
</dbReference>
<feature type="coiled-coil region" evidence="1">
    <location>
        <begin position="2"/>
        <end position="29"/>
    </location>
</feature>
<dbReference type="AlphaFoldDB" id="A0A6I3P2V0"/>
<reference evidence="3" key="2">
    <citation type="submission" date="2023-09" db="EMBL/GenBank/DDBJ databases">
        <title>Streptococcus_parasanguinius_hifiasm_complete_genome_Zymo_Research_ D6332.</title>
        <authorList>
            <person name="Damerum A."/>
        </authorList>
    </citation>
    <scope>NUCLEOTIDE SEQUENCE</scope>
    <source>
        <strain evidence="3">B-1756</strain>
    </source>
</reference>
<organism evidence="2 4">
    <name type="scientific">Streptococcus parasanguinis</name>
    <dbReference type="NCBI Taxonomy" id="1318"/>
    <lineage>
        <taxon>Bacteria</taxon>
        <taxon>Bacillati</taxon>
        <taxon>Bacillota</taxon>
        <taxon>Bacilli</taxon>
        <taxon>Lactobacillales</taxon>
        <taxon>Streptococcaceae</taxon>
        <taxon>Streptococcus</taxon>
    </lineage>
</organism>
<dbReference type="Proteomes" id="UP001248323">
    <property type="component" value="Chromosome"/>
</dbReference>
<evidence type="ECO:0000313" key="2">
    <source>
        <dbReference type="EMBL" id="MTR41966.1"/>
    </source>
</evidence>
<reference evidence="2 4" key="1">
    <citation type="journal article" date="2019" name="Nat. Med.">
        <title>A library of human gut bacterial isolates paired with longitudinal multiomics data enables mechanistic microbiome research.</title>
        <authorList>
            <person name="Poyet M."/>
            <person name="Groussin M."/>
            <person name="Gibbons S.M."/>
            <person name="Avila-Pacheco J."/>
            <person name="Jiang X."/>
            <person name="Kearney S.M."/>
            <person name="Perrotta A.R."/>
            <person name="Berdy B."/>
            <person name="Zhao S."/>
            <person name="Lieberman T.D."/>
            <person name="Swanson P.K."/>
            <person name="Smith M."/>
            <person name="Roesemann S."/>
            <person name="Alexander J.E."/>
            <person name="Rich S.A."/>
            <person name="Livny J."/>
            <person name="Vlamakis H."/>
            <person name="Clish C."/>
            <person name="Bullock K."/>
            <person name="Deik A."/>
            <person name="Scott J."/>
            <person name="Pierce K.A."/>
            <person name="Xavier R.J."/>
            <person name="Alm E.J."/>
        </authorList>
    </citation>
    <scope>NUCLEOTIDE SEQUENCE [LARGE SCALE GENOMIC DNA]</scope>
    <source>
        <strain evidence="2 4">BIOML-A18</strain>
    </source>
</reference>
<evidence type="ECO:0000313" key="3">
    <source>
        <dbReference type="EMBL" id="WNB83385.1"/>
    </source>
</evidence>
<sequence>MIHNKSSSIQKLEKEAKMLENEKEIKKCFSKKSNFWGIDKCELSLIDFNIDILNFTTINSKKDTKVFYNSNHKLLQIEIKSEKFGKLTISFDESGYKKEYARIELINPTLNFGTVGIHGIKQRLANAILLIKNEYGISITYKDAIFKLIELAFTVSFEKKPHLQVRRFLIECLSLGRSPNFIQHKNKKNNSEYSILTCKSRKDASYVLYNKIEKAKVNRQIRRKNSSLENVDVQRFELTLKNQKIKQELGLNTINDLTDQKIIEYLENHLMLASLQYIKAIKSSIKECEKKLHDTFSNYSSQRYIPQFILELENYSSEELKPLMIDEEIITFMNPTFIKNKARTKRTLLKTFQKENCQSPPMVSWQVLDIINLMFISLEDARNTGLGFHTNSTSVIFHKIRFKNFSKKEKLKTFEKTIKKMKRNIEYQVDCKLKERFSKKKFIAILDN</sequence>
<proteinExistence type="predicted"/>
<gene>
    <name evidence="2" type="ORF">GMC75_09960</name>
    <name evidence="3" type="ORF">RDV49_00465</name>
</gene>
<dbReference type="EMBL" id="CP133988">
    <property type="protein sequence ID" value="WNB83385.1"/>
    <property type="molecule type" value="Genomic_DNA"/>
</dbReference>
<dbReference type="Proteomes" id="UP000430295">
    <property type="component" value="Unassembled WGS sequence"/>
</dbReference>
<dbReference type="RefSeq" id="WP_003010082.1">
    <property type="nucleotide sequence ID" value="NZ_CP133988.1"/>
</dbReference>